<organism evidence="1 2">
    <name type="scientific">Biomphalaria pfeifferi</name>
    <name type="common">Bloodfluke planorb</name>
    <name type="synonym">Freshwater snail</name>
    <dbReference type="NCBI Taxonomy" id="112525"/>
    <lineage>
        <taxon>Eukaryota</taxon>
        <taxon>Metazoa</taxon>
        <taxon>Spiralia</taxon>
        <taxon>Lophotrochozoa</taxon>
        <taxon>Mollusca</taxon>
        <taxon>Gastropoda</taxon>
        <taxon>Heterobranchia</taxon>
        <taxon>Euthyneura</taxon>
        <taxon>Panpulmonata</taxon>
        <taxon>Hygrophila</taxon>
        <taxon>Lymnaeoidea</taxon>
        <taxon>Planorbidae</taxon>
        <taxon>Biomphalaria</taxon>
    </lineage>
</organism>
<proteinExistence type="predicted"/>
<evidence type="ECO:0000313" key="2">
    <source>
        <dbReference type="Proteomes" id="UP001233172"/>
    </source>
</evidence>
<reference evidence="1" key="2">
    <citation type="submission" date="2023-04" db="EMBL/GenBank/DDBJ databases">
        <authorList>
            <person name="Bu L."/>
            <person name="Lu L."/>
            <person name="Laidemitt M.R."/>
            <person name="Zhang S.M."/>
            <person name="Mutuku M."/>
            <person name="Mkoji G."/>
            <person name="Steinauer M."/>
            <person name="Loker E.S."/>
        </authorList>
    </citation>
    <scope>NUCLEOTIDE SEQUENCE</scope>
    <source>
        <strain evidence="1">KasaAsao</strain>
        <tissue evidence="1">Whole Snail</tissue>
    </source>
</reference>
<sequence>MAAQFETNITSGTLFYCLLGNMLTSPGGEEFLWRSNFISSIYHPCITKFLFTCRLEPLQEVSVYLRNCRHLSTVTLMTYGMANSLMSRFQVYCLTFGKTTDVTSLDEKKAGDTCFN</sequence>
<dbReference type="AlphaFoldDB" id="A0AAD8BRT3"/>
<name>A0AAD8BRT3_BIOPF</name>
<dbReference type="EMBL" id="JASAOG010000041">
    <property type="protein sequence ID" value="KAK0059621.1"/>
    <property type="molecule type" value="Genomic_DNA"/>
</dbReference>
<dbReference type="Proteomes" id="UP001233172">
    <property type="component" value="Unassembled WGS sequence"/>
</dbReference>
<evidence type="ECO:0000313" key="1">
    <source>
        <dbReference type="EMBL" id="KAK0059621.1"/>
    </source>
</evidence>
<accession>A0AAD8BRT3</accession>
<gene>
    <name evidence="1" type="ORF">Bpfe_011082</name>
</gene>
<protein>
    <submittedName>
        <fullName evidence="1">Uncharacterized protein</fullName>
    </submittedName>
</protein>
<keyword evidence="2" id="KW-1185">Reference proteome</keyword>
<reference evidence="1" key="1">
    <citation type="journal article" date="2023" name="PLoS Negl. Trop. Dis.">
        <title>A genome sequence for Biomphalaria pfeifferi, the major vector snail for the human-infecting parasite Schistosoma mansoni.</title>
        <authorList>
            <person name="Bu L."/>
            <person name="Lu L."/>
            <person name="Laidemitt M.R."/>
            <person name="Zhang S.M."/>
            <person name="Mutuku M."/>
            <person name="Mkoji G."/>
            <person name="Steinauer M."/>
            <person name="Loker E.S."/>
        </authorList>
    </citation>
    <scope>NUCLEOTIDE SEQUENCE</scope>
    <source>
        <strain evidence="1">KasaAsao</strain>
    </source>
</reference>
<comment type="caution">
    <text evidence="1">The sequence shown here is derived from an EMBL/GenBank/DDBJ whole genome shotgun (WGS) entry which is preliminary data.</text>
</comment>